<dbReference type="InterPro" id="IPR004516">
    <property type="entry name" value="HisRS/HisZ"/>
</dbReference>
<dbReference type="InterPro" id="IPR041715">
    <property type="entry name" value="HisRS-like_core"/>
</dbReference>
<gene>
    <name evidence="9 12" type="primary">hisZ</name>
    <name evidence="12" type="ORF">H9742_12420</name>
</gene>
<dbReference type="Pfam" id="PF13393">
    <property type="entry name" value="tRNA-synt_His"/>
    <property type="match status" value="1"/>
</dbReference>
<organism evidence="12 13">
    <name type="scientific">Candidatus Acetatifactor stercoripullorum</name>
    <dbReference type="NCBI Taxonomy" id="2838414"/>
    <lineage>
        <taxon>Bacteria</taxon>
        <taxon>Bacillati</taxon>
        <taxon>Bacillota</taxon>
        <taxon>Clostridia</taxon>
        <taxon>Lachnospirales</taxon>
        <taxon>Lachnospiraceae</taxon>
        <taxon>Acetatifactor</taxon>
    </lineage>
</organism>
<evidence type="ECO:0000256" key="2">
    <source>
        <dbReference type="ARBA" id="ARBA00004667"/>
    </source>
</evidence>
<feature type="binding site" evidence="10">
    <location>
        <position position="129"/>
    </location>
    <ligand>
        <name>L-histidine</name>
        <dbReference type="ChEBI" id="CHEBI:57595"/>
    </ligand>
</feature>
<evidence type="ECO:0000256" key="5">
    <source>
        <dbReference type="ARBA" id="ARBA00022490"/>
    </source>
</evidence>
<dbReference type="HAMAP" id="MF_00125">
    <property type="entry name" value="HisZ"/>
    <property type="match status" value="1"/>
</dbReference>
<evidence type="ECO:0000256" key="7">
    <source>
        <dbReference type="ARBA" id="ARBA00023102"/>
    </source>
</evidence>
<comment type="caution">
    <text evidence="12">The sequence shown here is derived from an EMBL/GenBank/DDBJ whole genome shotgun (WGS) entry which is preliminary data.</text>
</comment>
<evidence type="ECO:0000256" key="6">
    <source>
        <dbReference type="ARBA" id="ARBA00022605"/>
    </source>
</evidence>
<dbReference type="GO" id="GO:0004821">
    <property type="term" value="F:histidine-tRNA ligase activity"/>
    <property type="evidence" value="ECO:0007669"/>
    <property type="project" value="TreeGrafter"/>
</dbReference>
<evidence type="ECO:0000256" key="8">
    <source>
        <dbReference type="ARBA" id="ARBA00025246"/>
    </source>
</evidence>
<keyword evidence="12" id="KW-0808">Transferase</keyword>
<comment type="subcellular location">
    <subcellularLocation>
        <location evidence="1 9">Cytoplasm</location>
    </subcellularLocation>
</comment>
<dbReference type="NCBIfam" id="TIGR00443">
    <property type="entry name" value="hisZ_biosyn_reg"/>
    <property type="match status" value="1"/>
</dbReference>
<dbReference type="GO" id="GO:0140096">
    <property type="term" value="F:catalytic activity, acting on a protein"/>
    <property type="evidence" value="ECO:0007669"/>
    <property type="project" value="UniProtKB-ARBA"/>
</dbReference>
<sequence length="375" mass="42590">MNQQLLHTPEGVRDIYGREAAGKLSLEAGLREKIKSYGYEDIQTPTFEFFDVFSREVGTTPSRELYKFFDKEGNTLVLRPDFTPSIARCAAKYFMEEKVPIRLSYIGNTFTNTSNLQGKAKEVTQLGAELINDASVEADAEMISLVIEALKGTGLKKFQVSIGQVEYFKGICEEAGLDEETELDLRAFVSAKNYFAAQELLQERRVKEPYCSMLLKIADMFGDMCSLSEAKKLVRNKRSLDAIERLEKLYEVLKLYEVEDYISFDLGMLNKYHYYTGVIFRAYTYGVGDAVVKGGRYDALLSHFGKEAPAIGFVIVIDDILEALSRQKVDILLPPPKQVIAYTEENFPEKLKEARELRKQGQAAELVPEREYSHE</sequence>
<dbReference type="GO" id="GO:0005737">
    <property type="term" value="C:cytoplasm"/>
    <property type="evidence" value="ECO:0007669"/>
    <property type="project" value="UniProtKB-SubCell"/>
</dbReference>
<dbReference type="PIRSF" id="PIRSF001549">
    <property type="entry name" value="His-tRNA_synth"/>
    <property type="match status" value="1"/>
</dbReference>
<protein>
    <recommendedName>
        <fullName evidence="4 9">ATP phosphoribosyltransferase regulatory subunit</fullName>
    </recommendedName>
</protein>
<keyword evidence="7 9" id="KW-0368">Histidine biosynthesis</keyword>
<reference evidence="12" key="1">
    <citation type="journal article" date="2021" name="PeerJ">
        <title>Extensive microbial diversity within the chicken gut microbiome revealed by metagenomics and culture.</title>
        <authorList>
            <person name="Gilroy R."/>
            <person name="Ravi A."/>
            <person name="Getino M."/>
            <person name="Pursley I."/>
            <person name="Horton D.L."/>
            <person name="Alikhan N.F."/>
            <person name="Baker D."/>
            <person name="Gharbi K."/>
            <person name="Hall N."/>
            <person name="Watson M."/>
            <person name="Adriaenssens E.M."/>
            <person name="Foster-Nyarko E."/>
            <person name="Jarju S."/>
            <person name="Secka A."/>
            <person name="Antonio M."/>
            <person name="Oren A."/>
            <person name="Chaudhuri R.R."/>
            <person name="La Ragione R."/>
            <person name="Hildebrand F."/>
            <person name="Pallen M.J."/>
        </authorList>
    </citation>
    <scope>NUCLEOTIDE SEQUENCE</scope>
    <source>
        <strain evidence="12">CHK195-6426</strain>
    </source>
</reference>
<feature type="domain" description="Aminoacyl-transfer RNA synthetases class-II family profile" evidence="11">
    <location>
        <begin position="26"/>
        <end position="334"/>
    </location>
</feature>
<comment type="pathway">
    <text evidence="2 9">Amino-acid biosynthesis; L-histidine biosynthesis; L-histidine from 5-phospho-alpha-D-ribose 1-diphosphate: step 1/9.</text>
</comment>
<evidence type="ECO:0000256" key="9">
    <source>
        <dbReference type="HAMAP-Rule" id="MF_00125"/>
    </source>
</evidence>
<dbReference type="InterPro" id="IPR006195">
    <property type="entry name" value="aa-tRNA-synth_II"/>
</dbReference>
<accession>A0A9D1R7D5</accession>
<feature type="binding site" evidence="10">
    <location>
        <begin position="81"/>
        <end position="83"/>
    </location>
    <ligand>
        <name>L-histidine</name>
        <dbReference type="ChEBI" id="CHEBI:57595"/>
    </ligand>
</feature>
<evidence type="ECO:0000313" key="13">
    <source>
        <dbReference type="Proteomes" id="UP000824265"/>
    </source>
</evidence>
<comment type="similarity">
    <text evidence="3 9">Belongs to the class-II aminoacyl-tRNA synthetase family. HisZ subfamily.</text>
</comment>
<name>A0A9D1R7D5_9FIRM</name>
<comment type="subunit">
    <text evidence="9">Heteromultimer composed of HisG and HisZ subunits.</text>
</comment>
<keyword evidence="5 9" id="KW-0963">Cytoplasm</keyword>
<evidence type="ECO:0000313" key="12">
    <source>
        <dbReference type="EMBL" id="HIW82300.1"/>
    </source>
</evidence>
<comment type="function">
    <text evidence="8 9">Required for the first step of histidine biosynthesis. May allow the feedback regulation of ATP phosphoribosyltransferase activity by histidine.</text>
</comment>
<dbReference type="CDD" id="cd00773">
    <property type="entry name" value="HisRS-like_core"/>
    <property type="match status" value="1"/>
</dbReference>
<dbReference type="SUPFAM" id="SSF55681">
    <property type="entry name" value="Class II aaRS and biotin synthetases"/>
    <property type="match status" value="1"/>
</dbReference>
<feature type="binding site" evidence="10">
    <location>
        <position position="125"/>
    </location>
    <ligand>
        <name>L-histidine</name>
        <dbReference type="ChEBI" id="CHEBI:57595"/>
    </ligand>
</feature>
<dbReference type="GO" id="GO:0006427">
    <property type="term" value="P:histidyl-tRNA aminoacylation"/>
    <property type="evidence" value="ECO:0007669"/>
    <property type="project" value="TreeGrafter"/>
</dbReference>
<evidence type="ECO:0000256" key="3">
    <source>
        <dbReference type="ARBA" id="ARBA00005539"/>
    </source>
</evidence>
<keyword evidence="12" id="KW-0328">Glycosyltransferase</keyword>
<dbReference type="InterPro" id="IPR004517">
    <property type="entry name" value="HisZ"/>
</dbReference>
<comment type="miscellaneous">
    <text evidence="9">This function is generally fulfilled by the C-terminal part of HisG, which is missing in some bacteria such as this one.</text>
</comment>
<dbReference type="Gene3D" id="3.30.930.10">
    <property type="entry name" value="Bira Bifunctional Protein, Domain 2"/>
    <property type="match status" value="1"/>
</dbReference>
<dbReference type="GO" id="GO:0000105">
    <property type="term" value="P:L-histidine biosynthetic process"/>
    <property type="evidence" value="ECO:0007669"/>
    <property type="project" value="UniProtKB-UniRule"/>
</dbReference>
<proteinExistence type="inferred from homology"/>
<dbReference type="EMBL" id="DXGH01000071">
    <property type="protein sequence ID" value="HIW82300.1"/>
    <property type="molecule type" value="Genomic_DNA"/>
</dbReference>
<dbReference type="PANTHER" id="PTHR43707">
    <property type="entry name" value="HISTIDYL-TRNA SYNTHETASE"/>
    <property type="match status" value="1"/>
</dbReference>
<dbReference type="AlphaFoldDB" id="A0A9D1R7D5"/>
<evidence type="ECO:0000256" key="10">
    <source>
        <dbReference type="PIRSR" id="PIRSR001549-1"/>
    </source>
</evidence>
<dbReference type="Proteomes" id="UP000824265">
    <property type="component" value="Unassembled WGS sequence"/>
</dbReference>
<dbReference type="InterPro" id="IPR045864">
    <property type="entry name" value="aa-tRNA-synth_II/BPL/LPL"/>
</dbReference>
<dbReference type="PANTHER" id="PTHR43707:SF6">
    <property type="entry name" value="ATP PHOSPHORIBOSYLTRANSFERASE REGULATORY SUBUNIT"/>
    <property type="match status" value="1"/>
</dbReference>
<evidence type="ECO:0000259" key="11">
    <source>
        <dbReference type="PROSITE" id="PS50862"/>
    </source>
</evidence>
<evidence type="ECO:0000256" key="1">
    <source>
        <dbReference type="ARBA" id="ARBA00004496"/>
    </source>
</evidence>
<feature type="binding site" evidence="10">
    <location>
        <begin position="274"/>
        <end position="275"/>
    </location>
    <ligand>
        <name>L-histidine</name>
        <dbReference type="ChEBI" id="CHEBI:57595"/>
    </ligand>
</feature>
<dbReference type="PROSITE" id="PS50862">
    <property type="entry name" value="AA_TRNA_LIGASE_II"/>
    <property type="match status" value="1"/>
</dbReference>
<evidence type="ECO:0000256" key="4">
    <source>
        <dbReference type="ARBA" id="ARBA00020397"/>
    </source>
</evidence>
<keyword evidence="6 9" id="KW-0028">Amino-acid biosynthesis</keyword>
<reference evidence="12" key="2">
    <citation type="submission" date="2021-04" db="EMBL/GenBank/DDBJ databases">
        <authorList>
            <person name="Gilroy R."/>
        </authorList>
    </citation>
    <scope>NUCLEOTIDE SEQUENCE</scope>
    <source>
        <strain evidence="12">CHK195-6426</strain>
    </source>
</reference>
<dbReference type="GO" id="GO:0016757">
    <property type="term" value="F:glycosyltransferase activity"/>
    <property type="evidence" value="ECO:0007669"/>
    <property type="project" value="UniProtKB-KW"/>
</dbReference>